<dbReference type="AlphaFoldDB" id="A0A2N0NFR9"/>
<dbReference type="VEuPathDB" id="FungiDB:RhiirA1_479484"/>
<dbReference type="SUPFAM" id="SSF46689">
    <property type="entry name" value="Homeodomain-like"/>
    <property type="match status" value="1"/>
</dbReference>
<comment type="caution">
    <text evidence="1">The sequence shown here is derived from an EMBL/GenBank/DDBJ whole genome shotgun (WGS) entry which is preliminary data.</text>
</comment>
<dbReference type="EMBL" id="LLXJ01008186">
    <property type="protein sequence ID" value="PKB93378.1"/>
    <property type="molecule type" value="Genomic_DNA"/>
</dbReference>
<evidence type="ECO:0000313" key="2">
    <source>
        <dbReference type="Proteomes" id="UP000232722"/>
    </source>
</evidence>
<dbReference type="Proteomes" id="UP000232722">
    <property type="component" value="Unassembled WGS sequence"/>
</dbReference>
<accession>A0A2N0NFR9</accession>
<protein>
    <submittedName>
        <fullName evidence="1">Uncharacterized protein</fullName>
    </submittedName>
</protein>
<reference evidence="1 2" key="2">
    <citation type="submission" date="2017-09" db="EMBL/GenBank/DDBJ databases">
        <title>Extensive intraspecific genome diversity in a model arbuscular mycorrhizal fungus.</title>
        <authorList>
            <person name="Chen E.C."/>
            <person name="Morin E."/>
            <person name="Beaudet D."/>
            <person name="Noel J."/>
            <person name="Ndikumana S."/>
            <person name="Charron P."/>
            <person name="St-Onge C."/>
            <person name="Giorgi J."/>
            <person name="Grigoriev I.V."/>
            <person name="Roux C."/>
            <person name="Martin F.M."/>
            <person name="Corradi N."/>
        </authorList>
    </citation>
    <scope>NUCLEOTIDE SEQUENCE [LARGE SCALE GENOMIC DNA]</scope>
    <source>
        <strain evidence="1 2">A5</strain>
    </source>
</reference>
<reference evidence="1 2" key="1">
    <citation type="submission" date="2016-04" db="EMBL/GenBank/DDBJ databases">
        <title>Genome analyses suggest a sexual origin of heterokaryosis in a supposedly ancient asexual fungus.</title>
        <authorList>
            <person name="Ropars J."/>
            <person name="Sedzielewska K."/>
            <person name="Noel J."/>
            <person name="Charron P."/>
            <person name="Farinelli L."/>
            <person name="Marton T."/>
            <person name="Kruger M."/>
            <person name="Pelin A."/>
            <person name="Brachmann A."/>
            <person name="Corradi N."/>
        </authorList>
    </citation>
    <scope>NUCLEOTIDE SEQUENCE [LARGE SCALE GENOMIC DNA]</scope>
    <source>
        <strain evidence="1 2">A5</strain>
    </source>
</reference>
<evidence type="ECO:0000313" key="1">
    <source>
        <dbReference type="EMBL" id="PKB93378.1"/>
    </source>
</evidence>
<name>A0A2N0NFR9_9GLOM</name>
<proteinExistence type="predicted"/>
<sequence length="146" mass="17497">MHKKNISIFLKNIIRKFNQYDAWKIERIILLHNDGYSKRQIANLLYIGETLVKKDIHIYAKWGCVVNPWKLTPGRKKVFSRSDMNVLRDIVHEHVDYYLDEYIEEMQARTGKRVSVSTLWRSLAYCGITRKKQDNNNYSIHYYIVT</sequence>
<dbReference type="InterPro" id="IPR009057">
    <property type="entry name" value="Homeodomain-like_sf"/>
</dbReference>
<gene>
    <name evidence="1" type="ORF">RhiirA5_441454</name>
</gene>
<organism evidence="1 2">
    <name type="scientific">Rhizophagus irregularis</name>
    <dbReference type="NCBI Taxonomy" id="588596"/>
    <lineage>
        <taxon>Eukaryota</taxon>
        <taxon>Fungi</taxon>
        <taxon>Fungi incertae sedis</taxon>
        <taxon>Mucoromycota</taxon>
        <taxon>Glomeromycotina</taxon>
        <taxon>Glomeromycetes</taxon>
        <taxon>Glomerales</taxon>
        <taxon>Glomeraceae</taxon>
        <taxon>Rhizophagus</taxon>
    </lineage>
</organism>
<dbReference type="VEuPathDB" id="FungiDB:FUN_006644"/>